<accession>A0A7C9JEJ2</accession>
<comment type="caution">
    <text evidence="6">The sequence shown here is derived from an EMBL/GenBank/DDBJ whole genome shotgun (WGS) entry which is preliminary data.</text>
</comment>
<feature type="domain" description="HTH luxR-type" evidence="5">
    <location>
        <begin position="472"/>
        <end position="537"/>
    </location>
</feature>
<evidence type="ECO:0000256" key="1">
    <source>
        <dbReference type="ARBA" id="ARBA00023015"/>
    </source>
</evidence>
<reference evidence="6" key="1">
    <citation type="submission" date="2018-08" db="EMBL/GenBank/DDBJ databases">
        <title>Murine metabolic-syndrome-specific gut microbial biobank.</title>
        <authorList>
            <person name="Liu C."/>
        </authorList>
    </citation>
    <scope>NUCLEOTIDE SEQUENCE [LARGE SCALE GENOMIC DNA]</scope>
    <source>
        <strain evidence="6">Z82</strain>
    </source>
</reference>
<keyword evidence="2" id="KW-0238">DNA-binding</keyword>
<dbReference type="PROSITE" id="PS00622">
    <property type="entry name" value="HTH_LUXR_1"/>
    <property type="match status" value="1"/>
</dbReference>
<dbReference type="InterPro" id="IPR000792">
    <property type="entry name" value="Tscrpt_reg_LuxR_C"/>
</dbReference>
<keyword evidence="1" id="KW-0805">Transcription regulation</keyword>
<dbReference type="PROSITE" id="PS50043">
    <property type="entry name" value="HTH_LUXR_2"/>
    <property type="match status" value="1"/>
</dbReference>
<evidence type="ECO:0000256" key="2">
    <source>
        <dbReference type="ARBA" id="ARBA00023125"/>
    </source>
</evidence>
<evidence type="ECO:0000256" key="4">
    <source>
        <dbReference type="SAM" id="Phobius"/>
    </source>
</evidence>
<name>A0A7C9JEJ2_9BACT</name>
<feature type="transmembrane region" description="Helical" evidence="4">
    <location>
        <begin position="122"/>
        <end position="141"/>
    </location>
</feature>
<evidence type="ECO:0000256" key="3">
    <source>
        <dbReference type="ARBA" id="ARBA00023163"/>
    </source>
</evidence>
<dbReference type="GO" id="GO:0003677">
    <property type="term" value="F:DNA binding"/>
    <property type="evidence" value="ECO:0007669"/>
    <property type="project" value="UniProtKB-KW"/>
</dbReference>
<dbReference type="SMART" id="SM00421">
    <property type="entry name" value="HTH_LUXR"/>
    <property type="match status" value="1"/>
</dbReference>
<dbReference type="PANTHER" id="PTHR44688:SF16">
    <property type="entry name" value="DNA-BINDING TRANSCRIPTIONAL ACTIVATOR DEVR_DOSR"/>
    <property type="match status" value="1"/>
</dbReference>
<feature type="transmembrane region" description="Helical" evidence="4">
    <location>
        <begin position="147"/>
        <end position="170"/>
    </location>
</feature>
<feature type="transmembrane region" description="Helical" evidence="4">
    <location>
        <begin position="336"/>
        <end position="357"/>
    </location>
</feature>
<evidence type="ECO:0000313" key="6">
    <source>
        <dbReference type="EMBL" id="NBI35039.1"/>
    </source>
</evidence>
<keyword evidence="4" id="KW-0472">Membrane</keyword>
<feature type="transmembrane region" description="Helical" evidence="4">
    <location>
        <begin position="45"/>
        <end position="63"/>
    </location>
</feature>
<feature type="transmembrane region" description="Helical" evidence="4">
    <location>
        <begin position="424"/>
        <end position="444"/>
    </location>
</feature>
<keyword evidence="4" id="KW-1133">Transmembrane helix</keyword>
<proteinExistence type="predicted"/>
<sequence>MRCRFHLGLYFPASRRPQMRPCPGRSGAMGVLATIRGNATALHRARLILLAGALMAFTGWWELLHELARNWILAVSWQEEFASPARFFMTFHCPSRALGMLIGAGGYLLLSRENRQEWVRRIPLVAWVAILVAIDLLHFVALCELYLYPLAALLHIAANAILVYGFIGAAQVLFERPAQLSALVAIAIASGLALVNLVVVPVLDKSSSPWFDESCSLAFLLIACLCSYGFARLLPTTADPRLQSLLIQARIVDSKEPRALIAHLVMYGAVLGFLHTIGRRVVYGETFSTAGVPTIAVDGSIPLGLGALLAIALVLVLHTRRECTFARVWSTLRKAVFTLAVLEFLMVPLVSIAIPAVVTGDCAAVLYQMLFIMGCCLIYKESDCTGTGLAAWGILFLSLGQFVSGIICEYTIRQVLMDSELFAVLRIVAFLLCTLATFWVGSDADIKKLWGLRRDYLPKQYQDKLVREKVAALAQQASLTKREQEVLVLLAQGVRADAIGNQLFISPNTVRTHIQNAYGKLDIHSVKELNALLADAA</sequence>
<protein>
    <submittedName>
        <fullName evidence="6">LuxR family transcriptional regulator</fullName>
    </submittedName>
</protein>
<dbReference type="Gene3D" id="1.10.10.10">
    <property type="entry name" value="Winged helix-like DNA-binding domain superfamily/Winged helix DNA-binding domain"/>
    <property type="match status" value="1"/>
</dbReference>
<organism evidence="6">
    <name type="scientific">Muribaculaceae bacterium Z82</name>
    <dbReference type="NCBI Taxonomy" id="2304548"/>
    <lineage>
        <taxon>Bacteria</taxon>
        <taxon>Pseudomonadati</taxon>
        <taxon>Bacteroidota</taxon>
        <taxon>Bacteroidia</taxon>
        <taxon>Bacteroidales</taxon>
        <taxon>Muribaculaceae</taxon>
    </lineage>
</organism>
<gene>
    <name evidence="6" type="ORF">D1639_08380</name>
</gene>
<evidence type="ECO:0000259" key="5">
    <source>
        <dbReference type="PROSITE" id="PS50043"/>
    </source>
</evidence>
<keyword evidence="3" id="KW-0804">Transcription</keyword>
<dbReference type="SUPFAM" id="SSF46894">
    <property type="entry name" value="C-terminal effector domain of the bipartite response regulators"/>
    <property type="match status" value="1"/>
</dbReference>
<feature type="transmembrane region" description="Helical" evidence="4">
    <location>
        <begin position="290"/>
        <end position="316"/>
    </location>
</feature>
<dbReference type="CDD" id="cd06170">
    <property type="entry name" value="LuxR_C_like"/>
    <property type="match status" value="1"/>
</dbReference>
<dbReference type="GO" id="GO:0006355">
    <property type="term" value="P:regulation of DNA-templated transcription"/>
    <property type="evidence" value="ECO:0007669"/>
    <property type="project" value="InterPro"/>
</dbReference>
<feature type="transmembrane region" description="Helical" evidence="4">
    <location>
        <begin position="182"/>
        <end position="203"/>
    </location>
</feature>
<feature type="transmembrane region" description="Helical" evidence="4">
    <location>
        <begin position="87"/>
        <end position="110"/>
    </location>
</feature>
<feature type="transmembrane region" description="Helical" evidence="4">
    <location>
        <begin position="363"/>
        <end position="379"/>
    </location>
</feature>
<feature type="transmembrane region" description="Helical" evidence="4">
    <location>
        <begin position="391"/>
        <end position="412"/>
    </location>
</feature>
<dbReference type="PRINTS" id="PR00038">
    <property type="entry name" value="HTHLUXR"/>
</dbReference>
<dbReference type="AlphaFoldDB" id="A0A7C9JEJ2"/>
<dbReference type="PANTHER" id="PTHR44688">
    <property type="entry name" value="DNA-BINDING TRANSCRIPTIONAL ACTIVATOR DEVR_DOSR"/>
    <property type="match status" value="1"/>
</dbReference>
<dbReference type="EMBL" id="QWKH01000067">
    <property type="protein sequence ID" value="NBI35039.1"/>
    <property type="molecule type" value="Genomic_DNA"/>
</dbReference>
<dbReference type="InterPro" id="IPR016032">
    <property type="entry name" value="Sig_transdc_resp-reg_C-effctor"/>
</dbReference>
<feature type="transmembrane region" description="Helical" evidence="4">
    <location>
        <begin position="260"/>
        <end position="278"/>
    </location>
</feature>
<feature type="transmembrane region" description="Helical" evidence="4">
    <location>
        <begin position="215"/>
        <end position="234"/>
    </location>
</feature>
<keyword evidence="4" id="KW-0812">Transmembrane</keyword>
<dbReference type="InterPro" id="IPR036388">
    <property type="entry name" value="WH-like_DNA-bd_sf"/>
</dbReference>
<dbReference type="Pfam" id="PF00196">
    <property type="entry name" value="GerE"/>
    <property type="match status" value="1"/>
</dbReference>